<evidence type="ECO:0000313" key="3">
    <source>
        <dbReference type="Proteomes" id="UP000245119"/>
    </source>
</evidence>
<dbReference type="GO" id="GO:0006446">
    <property type="term" value="P:regulation of translational initiation"/>
    <property type="evidence" value="ECO:0007669"/>
    <property type="project" value="TreeGrafter"/>
</dbReference>
<gene>
    <name evidence="2" type="ORF">C0Q70_03455</name>
</gene>
<dbReference type="STRING" id="400727.A0A2T7PSR7"/>
<dbReference type="Proteomes" id="UP000245119">
    <property type="component" value="Linkage Group LG2"/>
</dbReference>
<dbReference type="Gene3D" id="1.25.40.180">
    <property type="match status" value="1"/>
</dbReference>
<dbReference type="AlphaFoldDB" id="A0A2T7PSR7"/>
<dbReference type="EMBL" id="PZQS01000002">
    <property type="protein sequence ID" value="PVD36471.1"/>
    <property type="molecule type" value="Genomic_DNA"/>
</dbReference>
<dbReference type="PANTHER" id="PTHR23254:SF16">
    <property type="entry name" value="CBP80_20-DEPENDENT TRANSLATION INITIATION FACTOR"/>
    <property type="match status" value="1"/>
</dbReference>
<sequence length="278" mass="31349">MAGRGRGRGRGLLLSKAISPGMTEDEDKKVSVAEVSPPAPHPKDMRSTAALAELETLISQILYDISDDDLQHIERLSNAAASSEDLHTIAKFIYIQCQKNREFAKVGAIICDRLANIEREGMRFRNCILSLVQTDYRGREALRRESSSQFMALVSFLSQLLTTMRLANGEVMQPLVQPIYDCFDLILSQDEMDADECECLSLQLQSIGRELQDSGEDQMQALMDNIRSKIIQEKTKANIRCVLMEVLECYVRRWQNAPNDVTRFYCDSMADILAGMVI</sequence>
<dbReference type="SUPFAM" id="SSF48371">
    <property type="entry name" value="ARM repeat"/>
    <property type="match status" value="1"/>
</dbReference>
<dbReference type="OrthoDB" id="6484979at2759"/>
<proteinExistence type="predicted"/>
<feature type="region of interest" description="Disordered" evidence="1">
    <location>
        <begin position="1"/>
        <end position="44"/>
    </location>
</feature>
<protein>
    <submittedName>
        <fullName evidence="2">Uncharacterized protein</fullName>
    </submittedName>
</protein>
<dbReference type="GO" id="GO:0008494">
    <property type="term" value="F:translation activator activity"/>
    <property type="evidence" value="ECO:0007669"/>
    <property type="project" value="TreeGrafter"/>
</dbReference>
<keyword evidence="3" id="KW-1185">Reference proteome</keyword>
<dbReference type="InterPro" id="IPR016024">
    <property type="entry name" value="ARM-type_fold"/>
</dbReference>
<comment type="caution">
    <text evidence="2">The sequence shown here is derived from an EMBL/GenBank/DDBJ whole genome shotgun (WGS) entry which is preliminary data.</text>
</comment>
<organism evidence="2 3">
    <name type="scientific">Pomacea canaliculata</name>
    <name type="common">Golden apple snail</name>
    <dbReference type="NCBI Taxonomy" id="400727"/>
    <lineage>
        <taxon>Eukaryota</taxon>
        <taxon>Metazoa</taxon>
        <taxon>Spiralia</taxon>
        <taxon>Lophotrochozoa</taxon>
        <taxon>Mollusca</taxon>
        <taxon>Gastropoda</taxon>
        <taxon>Caenogastropoda</taxon>
        <taxon>Architaenioglossa</taxon>
        <taxon>Ampullarioidea</taxon>
        <taxon>Ampullariidae</taxon>
        <taxon>Pomacea</taxon>
    </lineage>
</organism>
<dbReference type="OMA" id="EMATHEV"/>
<accession>A0A2T7PSR7</accession>
<dbReference type="GO" id="GO:0005829">
    <property type="term" value="C:cytosol"/>
    <property type="evidence" value="ECO:0007669"/>
    <property type="project" value="TreeGrafter"/>
</dbReference>
<dbReference type="InterPro" id="IPR051367">
    <property type="entry name" value="mRNA_TranslReg/HistoneTransl"/>
</dbReference>
<evidence type="ECO:0000256" key="1">
    <source>
        <dbReference type="SAM" id="MobiDB-lite"/>
    </source>
</evidence>
<name>A0A2T7PSR7_POMCA</name>
<dbReference type="PANTHER" id="PTHR23254">
    <property type="entry name" value="EIF4G DOMAIN PROTEIN"/>
    <property type="match status" value="1"/>
</dbReference>
<evidence type="ECO:0000313" key="2">
    <source>
        <dbReference type="EMBL" id="PVD36471.1"/>
    </source>
</evidence>
<reference evidence="2 3" key="1">
    <citation type="submission" date="2018-04" db="EMBL/GenBank/DDBJ databases">
        <title>The genome of golden apple snail Pomacea canaliculata provides insight into stress tolerance and invasive adaptation.</title>
        <authorList>
            <person name="Liu C."/>
            <person name="Liu B."/>
            <person name="Ren Y."/>
            <person name="Zhang Y."/>
            <person name="Wang H."/>
            <person name="Li S."/>
            <person name="Jiang F."/>
            <person name="Yin L."/>
            <person name="Zhang G."/>
            <person name="Qian W."/>
            <person name="Fan W."/>
        </authorList>
    </citation>
    <scope>NUCLEOTIDE SEQUENCE [LARGE SCALE GENOMIC DNA]</scope>
    <source>
        <strain evidence="2">SZHN2017</strain>
        <tissue evidence="2">Muscle</tissue>
    </source>
</reference>